<evidence type="ECO:0000313" key="3">
    <source>
        <dbReference type="Proteomes" id="UP001370348"/>
    </source>
</evidence>
<name>A0ABZ2LZK2_9BACT</name>
<proteinExistence type="predicted"/>
<gene>
    <name evidence="2" type="ORF">LZC94_45325</name>
</gene>
<dbReference type="EMBL" id="CP089984">
    <property type="protein sequence ID" value="WXB15029.1"/>
    <property type="molecule type" value="Genomic_DNA"/>
</dbReference>
<dbReference type="Proteomes" id="UP001370348">
    <property type="component" value="Chromosome"/>
</dbReference>
<dbReference type="RefSeq" id="WP_394824653.1">
    <property type="nucleotide sequence ID" value="NZ_CP089984.1"/>
</dbReference>
<feature type="compositionally biased region" description="Basic and acidic residues" evidence="1">
    <location>
        <begin position="64"/>
        <end position="78"/>
    </location>
</feature>
<protein>
    <submittedName>
        <fullName evidence="2">DUF2277 domain-containing protein</fullName>
    </submittedName>
</protein>
<keyword evidence="3" id="KW-1185">Reference proteome</keyword>
<dbReference type="InterPro" id="IPR018735">
    <property type="entry name" value="DUF2277"/>
</dbReference>
<sequence>MCRNIRVLLNFEPPTTDEEVRAAALQYVRKVSGTRKPSKANEALFEQAVEDVARVTRALVREMETHSPPRTREGEAAKAKARGAKRYGARVA</sequence>
<evidence type="ECO:0000313" key="2">
    <source>
        <dbReference type="EMBL" id="WXB15029.1"/>
    </source>
</evidence>
<evidence type="ECO:0000256" key="1">
    <source>
        <dbReference type="SAM" id="MobiDB-lite"/>
    </source>
</evidence>
<organism evidence="2 3">
    <name type="scientific">Pendulispora albinea</name>
    <dbReference type="NCBI Taxonomy" id="2741071"/>
    <lineage>
        <taxon>Bacteria</taxon>
        <taxon>Pseudomonadati</taxon>
        <taxon>Myxococcota</taxon>
        <taxon>Myxococcia</taxon>
        <taxon>Myxococcales</taxon>
        <taxon>Sorangiineae</taxon>
        <taxon>Pendulisporaceae</taxon>
        <taxon>Pendulispora</taxon>
    </lineage>
</organism>
<feature type="region of interest" description="Disordered" evidence="1">
    <location>
        <begin position="64"/>
        <end position="92"/>
    </location>
</feature>
<reference evidence="2 3" key="1">
    <citation type="submission" date="2021-12" db="EMBL/GenBank/DDBJ databases">
        <title>Discovery of the Pendulisporaceae a myxobacterial family with distinct sporulation behavior and unique specialized metabolism.</title>
        <authorList>
            <person name="Garcia R."/>
            <person name="Popoff A."/>
            <person name="Bader C.D."/>
            <person name="Loehr J."/>
            <person name="Walesch S."/>
            <person name="Walt C."/>
            <person name="Boldt J."/>
            <person name="Bunk B."/>
            <person name="Haeckl F.J.F.P.J."/>
            <person name="Gunesch A.P."/>
            <person name="Birkelbach J."/>
            <person name="Nuebel U."/>
            <person name="Pietschmann T."/>
            <person name="Bach T."/>
            <person name="Mueller R."/>
        </authorList>
    </citation>
    <scope>NUCLEOTIDE SEQUENCE [LARGE SCALE GENOMIC DNA]</scope>
    <source>
        <strain evidence="2 3">MSr11954</strain>
    </source>
</reference>
<accession>A0ABZ2LZK2</accession>
<dbReference type="Pfam" id="PF10041">
    <property type="entry name" value="DUF2277"/>
    <property type="match status" value="1"/>
</dbReference>
<feature type="compositionally biased region" description="Basic residues" evidence="1">
    <location>
        <begin position="79"/>
        <end position="92"/>
    </location>
</feature>